<name>A0ABQ2DDX6_9DEIO</name>
<dbReference type="InterPro" id="IPR011990">
    <property type="entry name" value="TPR-like_helical_dom_sf"/>
</dbReference>
<accession>A0ABQ2DDX6</accession>
<feature type="domain" description="Bacterial transcriptional activator" evidence="2">
    <location>
        <begin position="826"/>
        <end position="942"/>
    </location>
</feature>
<dbReference type="InterPro" id="IPR051677">
    <property type="entry name" value="AfsR-DnrI-RedD_regulator"/>
</dbReference>
<keyword evidence="1" id="KW-0175">Coiled coil</keyword>
<dbReference type="SUPFAM" id="SSF48452">
    <property type="entry name" value="TPR-like"/>
    <property type="match status" value="3"/>
</dbReference>
<reference evidence="4" key="1">
    <citation type="journal article" date="2019" name="Int. J. Syst. Evol. Microbiol.">
        <title>The Global Catalogue of Microorganisms (GCM) 10K type strain sequencing project: providing services to taxonomists for standard genome sequencing and annotation.</title>
        <authorList>
            <consortium name="The Broad Institute Genomics Platform"/>
            <consortium name="The Broad Institute Genome Sequencing Center for Infectious Disease"/>
            <person name="Wu L."/>
            <person name="Ma J."/>
        </authorList>
    </citation>
    <scope>NUCLEOTIDE SEQUENCE [LARGE SCALE GENOMIC DNA]</scope>
    <source>
        <strain evidence="4">JCM 14370</strain>
    </source>
</reference>
<dbReference type="SMART" id="SM00028">
    <property type="entry name" value="TPR"/>
    <property type="match status" value="4"/>
</dbReference>
<dbReference type="InterPro" id="IPR027417">
    <property type="entry name" value="P-loop_NTPase"/>
</dbReference>
<dbReference type="RefSeq" id="WP_189007727.1">
    <property type="nucleotide sequence ID" value="NZ_BMOD01000031.1"/>
</dbReference>
<keyword evidence="4" id="KW-1185">Reference proteome</keyword>
<dbReference type="PANTHER" id="PTHR35807">
    <property type="entry name" value="TRANSCRIPTIONAL REGULATOR REDD-RELATED"/>
    <property type="match status" value="1"/>
</dbReference>
<evidence type="ECO:0000259" key="2">
    <source>
        <dbReference type="SMART" id="SM01043"/>
    </source>
</evidence>
<dbReference type="PANTHER" id="PTHR35807:SF2">
    <property type="entry name" value="TRANSCRIPTIONAL ACTIVATOR DOMAIN"/>
    <property type="match status" value="1"/>
</dbReference>
<evidence type="ECO:0000313" key="3">
    <source>
        <dbReference type="EMBL" id="GGJ54901.1"/>
    </source>
</evidence>
<dbReference type="Pfam" id="PF13401">
    <property type="entry name" value="AAA_22"/>
    <property type="match status" value="1"/>
</dbReference>
<organism evidence="3 4">
    <name type="scientific">Deinococcus roseus</name>
    <dbReference type="NCBI Taxonomy" id="392414"/>
    <lineage>
        <taxon>Bacteria</taxon>
        <taxon>Thermotogati</taxon>
        <taxon>Deinococcota</taxon>
        <taxon>Deinococci</taxon>
        <taxon>Deinococcales</taxon>
        <taxon>Deinococcaceae</taxon>
        <taxon>Deinococcus</taxon>
    </lineage>
</organism>
<proteinExistence type="predicted"/>
<dbReference type="SMART" id="SM01043">
    <property type="entry name" value="BTAD"/>
    <property type="match status" value="1"/>
</dbReference>
<gene>
    <name evidence="3" type="ORF">GCM10008938_46200</name>
</gene>
<dbReference type="Proteomes" id="UP000632222">
    <property type="component" value="Unassembled WGS sequence"/>
</dbReference>
<dbReference type="Gene3D" id="1.10.10.10">
    <property type="entry name" value="Winged helix-like DNA-binding domain superfamily/Winged helix DNA-binding domain"/>
    <property type="match status" value="1"/>
</dbReference>
<comment type="caution">
    <text evidence="3">The sequence shown here is derived from an EMBL/GenBank/DDBJ whole genome shotgun (WGS) entry which is preliminary data.</text>
</comment>
<feature type="coiled-coil region" evidence="1">
    <location>
        <begin position="481"/>
        <end position="541"/>
    </location>
</feature>
<dbReference type="InterPro" id="IPR036388">
    <property type="entry name" value="WH-like_DNA-bd_sf"/>
</dbReference>
<evidence type="ECO:0000256" key="1">
    <source>
        <dbReference type="SAM" id="Coils"/>
    </source>
</evidence>
<dbReference type="Gene3D" id="1.25.40.10">
    <property type="entry name" value="Tetratricopeptide repeat domain"/>
    <property type="match status" value="2"/>
</dbReference>
<sequence length="945" mass="106937">MKRIHRPPQALKQELPRALLLERLARAQDHKLVVLLAPSGYGKTTLLAQFARTSPQKVLWLSLQEDDADPAMLRHSMALALSSLELGLDPSSPLRLLAQALNTIPDNLRLILDGVQHLGGEAGRELDSFIDALSEGHQVLLSTYMDPPIRLARHLAQGTALLLGPDQLSFTPQETELYLQARHYAGNALHAHQTLQGWAAGLALISSEASLHYAPEDLILESLDTLPSALRKHLPQAAVLDVWSEEMAAATGIPLPEGWLDEVRKLGLPLTPLGAGRHLPHHLMTQTLERELKKNPELYRTLHTRAARKHQEQEENLRALQHFLKAGEHREAVQLAERLIEGYSQRAELLLIRQVLQDFPLEVLSDTLKAQLAIAWIETGNGKAGAELLRSVEHLQTPQVLYHLGRLYSRQGRREDHVQQLKHAEHSLHAYPRDIRLHWLKSHALMNLGEVQEALQSAQQAHTLALFQQAPVEVGLSLYIIANCQEQLALLSEAQQTLRQALLHFETLKMPARTITILNDLAHLHLRKQEYEEARKLLERALPIARVERNSFLAVLLETLGEIHLALQDLSGGMDHLQEALQHSQDTGQTSLEVRIRLTLAESLCIAGRPREAAQHLAFCTPPPEKFSDMHRFVEGLLAFQQGESREAQRLFETLIGQDTVHALRAESHLAELERQQGQLDSAALNALKRHLQNHPEQHQLRRDHHLGLLLHNKTLAFESSALQKPVLKIFTLGRLKVLTAAGDLHLPFAKAGELLVWLALHGRAHRDRIVDALWEGSREEKHVGYFKVAVRKLRAVLMEHHPSVLNPLPFENGQYSLSPELDVQLDALHLEHDPDFDLAGYQGDFLPAFDTEWILQHRDHLRECMVRLCLTRARNETHLTRALQAYQKALQLDPLSLPIHQEIIRLYHREGDVQLSQRAYQQYARLMREELGDHPEPYEVLLSS</sequence>
<dbReference type="Pfam" id="PF13432">
    <property type="entry name" value="TPR_16"/>
    <property type="match status" value="1"/>
</dbReference>
<dbReference type="InterPro" id="IPR049945">
    <property type="entry name" value="AAA_22"/>
</dbReference>
<protein>
    <recommendedName>
        <fullName evidence="2">Bacterial transcriptional activator domain-containing protein</fullName>
    </recommendedName>
</protein>
<dbReference type="Pfam" id="PF03704">
    <property type="entry name" value="BTAD"/>
    <property type="match status" value="1"/>
</dbReference>
<dbReference type="EMBL" id="BMOD01000031">
    <property type="protein sequence ID" value="GGJ54901.1"/>
    <property type="molecule type" value="Genomic_DNA"/>
</dbReference>
<dbReference type="InterPro" id="IPR005158">
    <property type="entry name" value="BTAD"/>
</dbReference>
<evidence type="ECO:0000313" key="4">
    <source>
        <dbReference type="Proteomes" id="UP000632222"/>
    </source>
</evidence>
<dbReference type="InterPro" id="IPR019734">
    <property type="entry name" value="TPR_rpt"/>
</dbReference>
<dbReference type="SUPFAM" id="SSF52540">
    <property type="entry name" value="P-loop containing nucleoside triphosphate hydrolases"/>
    <property type="match status" value="1"/>
</dbReference>
<dbReference type="Pfam" id="PF13424">
    <property type="entry name" value="TPR_12"/>
    <property type="match status" value="1"/>
</dbReference>
<dbReference type="Gene3D" id="3.40.50.300">
    <property type="entry name" value="P-loop containing nucleotide triphosphate hydrolases"/>
    <property type="match status" value="1"/>
</dbReference>